<accession>A0ABV8Q6X2</accession>
<evidence type="ECO:0000256" key="2">
    <source>
        <dbReference type="ARBA" id="ARBA00022692"/>
    </source>
</evidence>
<feature type="transmembrane region" description="Helical" evidence="6">
    <location>
        <begin position="105"/>
        <end position="134"/>
    </location>
</feature>
<comment type="subcellular location">
    <subcellularLocation>
        <location evidence="6">Cell membrane</location>
        <topology evidence="6">Multi-pass membrane protein</topology>
    </subcellularLocation>
    <subcellularLocation>
        <location evidence="1">Membrane</location>
        <topology evidence="1">Multi-pass membrane protein</topology>
    </subcellularLocation>
</comment>
<keyword evidence="9" id="KW-1185">Reference proteome</keyword>
<feature type="transmembrane region" description="Helical" evidence="6">
    <location>
        <begin position="24"/>
        <end position="49"/>
    </location>
</feature>
<dbReference type="Pfam" id="PF12698">
    <property type="entry name" value="ABC2_membrane_3"/>
    <property type="match status" value="1"/>
</dbReference>
<evidence type="ECO:0000256" key="1">
    <source>
        <dbReference type="ARBA" id="ARBA00004141"/>
    </source>
</evidence>
<evidence type="ECO:0000313" key="8">
    <source>
        <dbReference type="EMBL" id="MFC4243767.1"/>
    </source>
</evidence>
<dbReference type="InterPro" id="IPR013525">
    <property type="entry name" value="ABC2_TM"/>
</dbReference>
<sequence>MSVVNLGAVRTKYEFISYFREFDAVFFTFLFPVIMLGIFSAAFGAMGGIGPRGHEVNFATYYLPAMVAAGILLSGVQNLAVSIAQEKSNGTLKRLGGTPLPPLSYFIGKLASTFVTGAIQLLVLLAFAAVVFGVKLPTEPAKYLQLLWIFVLGLLACGLLGMALSAVPRSGRSATAVVIPLLLFLQFISGVYLPFSQLPSWMQTVASFFPLKWMAQGMRSVFLPDQFKSLEVGGQWHLGYIALVLAGWLVVGLVVTRLTFRWIRKDA</sequence>
<feature type="transmembrane region" description="Helical" evidence="6">
    <location>
        <begin position="146"/>
        <end position="167"/>
    </location>
</feature>
<dbReference type="PANTHER" id="PTHR43229:SF2">
    <property type="entry name" value="NODULATION PROTEIN J"/>
    <property type="match status" value="1"/>
</dbReference>
<feature type="transmembrane region" description="Helical" evidence="6">
    <location>
        <begin position="238"/>
        <end position="260"/>
    </location>
</feature>
<evidence type="ECO:0000256" key="4">
    <source>
        <dbReference type="ARBA" id="ARBA00023136"/>
    </source>
</evidence>
<keyword evidence="3 6" id="KW-1133">Transmembrane helix</keyword>
<dbReference type="PANTHER" id="PTHR43229">
    <property type="entry name" value="NODULATION PROTEIN J"/>
    <property type="match status" value="1"/>
</dbReference>
<dbReference type="PROSITE" id="PS51012">
    <property type="entry name" value="ABC_TM2"/>
    <property type="match status" value="1"/>
</dbReference>
<keyword evidence="4 6" id="KW-0472">Membrane</keyword>
<dbReference type="EMBL" id="JBHSCN010000005">
    <property type="protein sequence ID" value="MFC4243767.1"/>
    <property type="molecule type" value="Genomic_DNA"/>
</dbReference>
<dbReference type="PRINTS" id="PR00164">
    <property type="entry name" value="ABC2TRNSPORT"/>
</dbReference>
<dbReference type="Proteomes" id="UP001595900">
    <property type="component" value="Unassembled WGS sequence"/>
</dbReference>
<organism evidence="8 9">
    <name type="scientific">Gryllotalpicola reticulitermitis</name>
    <dbReference type="NCBI Taxonomy" id="1184153"/>
    <lineage>
        <taxon>Bacteria</taxon>
        <taxon>Bacillati</taxon>
        <taxon>Actinomycetota</taxon>
        <taxon>Actinomycetes</taxon>
        <taxon>Micrococcales</taxon>
        <taxon>Microbacteriaceae</taxon>
        <taxon>Gryllotalpicola</taxon>
    </lineage>
</organism>
<keyword evidence="5" id="KW-0046">Antibiotic resistance</keyword>
<reference evidence="9" key="1">
    <citation type="journal article" date="2019" name="Int. J. Syst. Evol. Microbiol.">
        <title>The Global Catalogue of Microorganisms (GCM) 10K type strain sequencing project: providing services to taxonomists for standard genome sequencing and annotation.</title>
        <authorList>
            <consortium name="The Broad Institute Genomics Platform"/>
            <consortium name="The Broad Institute Genome Sequencing Center for Infectious Disease"/>
            <person name="Wu L."/>
            <person name="Ma J."/>
        </authorList>
    </citation>
    <scope>NUCLEOTIDE SEQUENCE [LARGE SCALE GENOMIC DNA]</scope>
    <source>
        <strain evidence="9">CGMCC 1.10363</strain>
    </source>
</reference>
<comment type="similarity">
    <text evidence="6">Belongs to the ABC-2 integral membrane protein family.</text>
</comment>
<evidence type="ECO:0000313" key="9">
    <source>
        <dbReference type="Proteomes" id="UP001595900"/>
    </source>
</evidence>
<feature type="domain" description="ABC transmembrane type-2" evidence="7">
    <location>
        <begin position="23"/>
        <end position="266"/>
    </location>
</feature>
<dbReference type="InterPro" id="IPR000412">
    <property type="entry name" value="ABC_2_transport"/>
</dbReference>
<comment type="caution">
    <text evidence="8">The sequence shown here is derived from an EMBL/GenBank/DDBJ whole genome shotgun (WGS) entry which is preliminary data.</text>
</comment>
<keyword evidence="6" id="KW-0813">Transport</keyword>
<gene>
    <name evidence="8" type="ORF">ACFOYW_10305</name>
</gene>
<feature type="transmembrane region" description="Helical" evidence="6">
    <location>
        <begin position="61"/>
        <end position="84"/>
    </location>
</feature>
<keyword evidence="2 6" id="KW-0812">Transmembrane</keyword>
<evidence type="ECO:0000256" key="3">
    <source>
        <dbReference type="ARBA" id="ARBA00022989"/>
    </source>
</evidence>
<proteinExistence type="inferred from homology"/>
<dbReference type="PIRSF" id="PIRSF006648">
    <property type="entry name" value="DrrB"/>
    <property type="match status" value="1"/>
</dbReference>
<evidence type="ECO:0000256" key="6">
    <source>
        <dbReference type="RuleBase" id="RU361157"/>
    </source>
</evidence>
<dbReference type="RefSeq" id="WP_390228846.1">
    <property type="nucleotide sequence ID" value="NZ_JBHSCN010000005.1"/>
</dbReference>
<keyword evidence="6" id="KW-1003">Cell membrane</keyword>
<evidence type="ECO:0000256" key="5">
    <source>
        <dbReference type="ARBA" id="ARBA00023251"/>
    </source>
</evidence>
<protein>
    <recommendedName>
        <fullName evidence="6">Transport permease protein</fullName>
    </recommendedName>
</protein>
<feature type="transmembrane region" description="Helical" evidence="6">
    <location>
        <begin position="174"/>
        <end position="195"/>
    </location>
</feature>
<dbReference type="InterPro" id="IPR051784">
    <property type="entry name" value="Nod_factor_ABC_transporter"/>
</dbReference>
<dbReference type="InterPro" id="IPR047817">
    <property type="entry name" value="ABC2_TM_bact-type"/>
</dbReference>
<name>A0ABV8Q6X2_9MICO</name>
<evidence type="ECO:0000259" key="7">
    <source>
        <dbReference type="PROSITE" id="PS51012"/>
    </source>
</evidence>